<evidence type="ECO:0000313" key="3">
    <source>
        <dbReference type="Proteomes" id="UP000739538"/>
    </source>
</evidence>
<evidence type="ECO:0000259" key="1">
    <source>
        <dbReference type="PROSITE" id="PS50987"/>
    </source>
</evidence>
<dbReference type="PROSITE" id="PS50987">
    <property type="entry name" value="HTH_ARSR_2"/>
    <property type="match status" value="1"/>
</dbReference>
<reference evidence="2" key="1">
    <citation type="submission" date="2020-04" db="EMBL/GenBank/DDBJ databases">
        <authorList>
            <person name="Zhang T."/>
        </authorList>
    </citation>
    <scope>NUCLEOTIDE SEQUENCE</scope>
    <source>
        <strain evidence="2">HKST-UBA02</strain>
    </source>
</reference>
<protein>
    <submittedName>
        <fullName evidence="2">Helix-turn-helix transcriptional regulator</fullName>
    </submittedName>
</protein>
<dbReference type="AlphaFoldDB" id="A0A956NDK4"/>
<dbReference type="CDD" id="cd00090">
    <property type="entry name" value="HTH_ARSR"/>
    <property type="match status" value="1"/>
</dbReference>
<dbReference type="InterPro" id="IPR036388">
    <property type="entry name" value="WH-like_DNA-bd_sf"/>
</dbReference>
<dbReference type="EMBL" id="JAGQHS010000054">
    <property type="protein sequence ID" value="MCA9756466.1"/>
    <property type="molecule type" value="Genomic_DNA"/>
</dbReference>
<dbReference type="GO" id="GO:0003700">
    <property type="term" value="F:DNA-binding transcription factor activity"/>
    <property type="evidence" value="ECO:0007669"/>
    <property type="project" value="InterPro"/>
</dbReference>
<evidence type="ECO:0000313" key="2">
    <source>
        <dbReference type="EMBL" id="MCA9756466.1"/>
    </source>
</evidence>
<dbReference type="SMART" id="SM00418">
    <property type="entry name" value="HTH_ARSR"/>
    <property type="match status" value="1"/>
</dbReference>
<dbReference type="NCBIfam" id="NF033788">
    <property type="entry name" value="HTH_metalloreg"/>
    <property type="match status" value="1"/>
</dbReference>
<gene>
    <name evidence="2" type="ORF">KDA27_11745</name>
</gene>
<name>A0A956NDK4_UNCEI</name>
<comment type="caution">
    <text evidence="2">The sequence shown here is derived from an EMBL/GenBank/DDBJ whole genome shotgun (WGS) entry which is preliminary data.</text>
</comment>
<reference evidence="2" key="2">
    <citation type="journal article" date="2021" name="Microbiome">
        <title>Successional dynamics and alternative stable states in a saline activated sludge microbial community over 9 years.</title>
        <authorList>
            <person name="Wang Y."/>
            <person name="Ye J."/>
            <person name="Ju F."/>
            <person name="Liu L."/>
            <person name="Boyd J.A."/>
            <person name="Deng Y."/>
            <person name="Parks D.H."/>
            <person name="Jiang X."/>
            <person name="Yin X."/>
            <person name="Woodcroft B.J."/>
            <person name="Tyson G.W."/>
            <person name="Hugenholtz P."/>
            <person name="Polz M.F."/>
            <person name="Zhang T."/>
        </authorList>
    </citation>
    <scope>NUCLEOTIDE SEQUENCE</scope>
    <source>
        <strain evidence="2">HKST-UBA02</strain>
    </source>
</reference>
<feature type="domain" description="HTH arsR-type" evidence="1">
    <location>
        <begin position="5"/>
        <end position="100"/>
    </location>
</feature>
<dbReference type="PANTHER" id="PTHR38600">
    <property type="entry name" value="TRANSCRIPTIONAL REGULATORY PROTEIN"/>
    <property type="match status" value="1"/>
</dbReference>
<dbReference type="InterPro" id="IPR011991">
    <property type="entry name" value="ArsR-like_HTH"/>
</dbReference>
<sequence length="118" mass="13520">MVAYAPVVDQDDATLVFQALADPTRRRIVELLTTEESLCVNDLASRFSMTRQAVTKHLNCLCDAGIVSTRRLGRERVATLRESGMGPARRWLDRYDRFWDQRLQDLKNIVEGRGKELP</sequence>
<proteinExistence type="predicted"/>
<dbReference type="SUPFAM" id="SSF46785">
    <property type="entry name" value="Winged helix' DNA-binding domain"/>
    <property type="match status" value="1"/>
</dbReference>
<dbReference type="Pfam" id="PF01022">
    <property type="entry name" value="HTH_5"/>
    <property type="match status" value="1"/>
</dbReference>
<organism evidence="2 3">
    <name type="scientific">Eiseniibacteriota bacterium</name>
    <dbReference type="NCBI Taxonomy" id="2212470"/>
    <lineage>
        <taxon>Bacteria</taxon>
        <taxon>Candidatus Eiseniibacteriota</taxon>
    </lineage>
</organism>
<dbReference type="InterPro" id="IPR036390">
    <property type="entry name" value="WH_DNA-bd_sf"/>
</dbReference>
<dbReference type="Gene3D" id="1.10.10.10">
    <property type="entry name" value="Winged helix-like DNA-binding domain superfamily/Winged helix DNA-binding domain"/>
    <property type="match status" value="1"/>
</dbReference>
<dbReference type="PANTHER" id="PTHR38600:SF2">
    <property type="entry name" value="SLL0088 PROTEIN"/>
    <property type="match status" value="1"/>
</dbReference>
<dbReference type="Proteomes" id="UP000739538">
    <property type="component" value="Unassembled WGS sequence"/>
</dbReference>
<dbReference type="InterPro" id="IPR001845">
    <property type="entry name" value="HTH_ArsR_DNA-bd_dom"/>
</dbReference>
<accession>A0A956NDK4</accession>
<dbReference type="PRINTS" id="PR00778">
    <property type="entry name" value="HTHARSR"/>
</dbReference>